<keyword evidence="1" id="KW-0732">Signal</keyword>
<evidence type="ECO:0000313" key="3">
    <source>
        <dbReference type="Proteomes" id="UP000325291"/>
    </source>
</evidence>
<dbReference type="EMBL" id="VINQ01000003">
    <property type="protein sequence ID" value="KAA0917536.1"/>
    <property type="molecule type" value="Genomic_DNA"/>
</dbReference>
<dbReference type="AlphaFoldDB" id="A0A5A9ZKM4"/>
<organism evidence="2 3">
    <name type="scientific">Aquicoccus porphyridii</name>
    <dbReference type="NCBI Taxonomy" id="1852029"/>
    <lineage>
        <taxon>Bacteria</taxon>
        <taxon>Pseudomonadati</taxon>
        <taxon>Pseudomonadota</taxon>
        <taxon>Alphaproteobacteria</taxon>
        <taxon>Rhodobacterales</taxon>
        <taxon>Paracoccaceae</taxon>
        <taxon>Aquicoccus</taxon>
    </lineage>
</organism>
<evidence type="ECO:0008006" key="4">
    <source>
        <dbReference type="Google" id="ProtNLM"/>
    </source>
</evidence>
<feature type="chain" id="PRO_5023049064" description="Secreted protein" evidence="1">
    <location>
        <begin position="24"/>
        <end position="105"/>
    </location>
</feature>
<accession>A0A5A9ZKM4</accession>
<reference evidence="2 3" key="1">
    <citation type="submission" date="2019-07" db="EMBL/GenBank/DDBJ databases">
        <title>Aquicoccus porphyridii gen. nov., sp. nov., isolated from a small marine red alga, Porphyridium marinum.</title>
        <authorList>
            <person name="Liu L."/>
        </authorList>
    </citation>
    <scope>NUCLEOTIDE SEQUENCE [LARGE SCALE GENOMIC DNA]</scope>
    <source>
        <strain evidence="2 3">L1 8-17</strain>
    </source>
</reference>
<dbReference type="RefSeq" id="WP_111362619.1">
    <property type="nucleotide sequence ID" value="NZ_VINQ01000003.1"/>
</dbReference>
<gene>
    <name evidence="2" type="ORF">FLO80_05700</name>
</gene>
<evidence type="ECO:0000313" key="2">
    <source>
        <dbReference type="EMBL" id="KAA0917536.1"/>
    </source>
</evidence>
<protein>
    <recommendedName>
        <fullName evidence="4">Secreted protein</fullName>
    </recommendedName>
</protein>
<dbReference type="Proteomes" id="UP000325291">
    <property type="component" value="Unassembled WGS sequence"/>
</dbReference>
<comment type="caution">
    <text evidence="2">The sequence shown here is derived from an EMBL/GenBank/DDBJ whole genome shotgun (WGS) entry which is preliminary data.</text>
</comment>
<name>A0A5A9ZKM4_9RHOB</name>
<proteinExistence type="predicted"/>
<feature type="signal peptide" evidence="1">
    <location>
        <begin position="1"/>
        <end position="23"/>
    </location>
</feature>
<evidence type="ECO:0000256" key="1">
    <source>
        <dbReference type="SAM" id="SignalP"/>
    </source>
</evidence>
<sequence>MKILKPLLASCAGFLMMTQVVSAQQVTATAVVSEGGTGDYPVTVQGSDGQLYNCQANVETMGGRQVRRCVSATSGGGGDFGAQAGPLAGAAVLLGVLAVASSDGT</sequence>
<keyword evidence="3" id="KW-1185">Reference proteome</keyword>